<evidence type="ECO:0000313" key="7">
    <source>
        <dbReference type="EMBL" id="RSM87592.1"/>
    </source>
</evidence>
<evidence type="ECO:0000259" key="6">
    <source>
        <dbReference type="PROSITE" id="PS50977"/>
    </source>
</evidence>
<sequence>MMAEEAGLDAITMRGLARRLNVDTMSLYHHIDNRETLLNQITELVLASMELPPATGVFRDDVHAMAQAFRRVVLQYPRCAPLVLTRQLGSFAALAPIEAVLSILRDAGFPPDRAVHAMRSMLAFVIGTLLREVSASPTFSGENLGGVERRLAELTASQLPHVVESAPHLAICDHEEEFHFGLDLLITAVELQLQRQ</sequence>
<keyword evidence="3 5" id="KW-0238">DNA-binding</keyword>
<dbReference type="Gene3D" id="1.10.357.10">
    <property type="entry name" value="Tetracycline Repressor, domain 2"/>
    <property type="match status" value="1"/>
</dbReference>
<dbReference type="InterPro" id="IPR001647">
    <property type="entry name" value="HTH_TetR"/>
</dbReference>
<gene>
    <name evidence="7" type="ORF">DMH04_10105</name>
</gene>
<dbReference type="InterPro" id="IPR004111">
    <property type="entry name" value="Repressor_TetR_C"/>
</dbReference>
<accession>A0A428ZHM4</accession>
<reference evidence="7 8" key="1">
    <citation type="submission" date="2018-05" db="EMBL/GenBank/DDBJ databases">
        <title>Evolution of GPA BGCs.</title>
        <authorList>
            <person name="Waglechner N."/>
            <person name="Wright G.D."/>
        </authorList>
    </citation>
    <scope>NUCLEOTIDE SEQUENCE [LARGE SCALE GENOMIC DNA]</scope>
    <source>
        <strain evidence="7 8">A82846</strain>
    </source>
</reference>
<name>A0A428ZHM4_KIBAR</name>
<evidence type="ECO:0000256" key="4">
    <source>
        <dbReference type="ARBA" id="ARBA00023163"/>
    </source>
</evidence>
<keyword evidence="2" id="KW-0805">Transcription regulation</keyword>
<dbReference type="Gene3D" id="1.10.10.60">
    <property type="entry name" value="Homeodomain-like"/>
    <property type="match status" value="1"/>
</dbReference>
<keyword evidence="4" id="KW-0804">Transcription</keyword>
<evidence type="ECO:0000256" key="5">
    <source>
        <dbReference type="PROSITE-ProRule" id="PRU00335"/>
    </source>
</evidence>
<dbReference type="Proteomes" id="UP000287547">
    <property type="component" value="Unassembled WGS sequence"/>
</dbReference>
<dbReference type="SUPFAM" id="SSF46689">
    <property type="entry name" value="Homeodomain-like"/>
    <property type="match status" value="1"/>
</dbReference>
<keyword evidence="1" id="KW-0678">Repressor</keyword>
<evidence type="ECO:0000313" key="8">
    <source>
        <dbReference type="Proteomes" id="UP000287547"/>
    </source>
</evidence>
<dbReference type="AlphaFoldDB" id="A0A428ZHM4"/>
<dbReference type="SUPFAM" id="SSF48498">
    <property type="entry name" value="Tetracyclin repressor-like, C-terminal domain"/>
    <property type="match status" value="1"/>
</dbReference>
<dbReference type="GO" id="GO:0046677">
    <property type="term" value="P:response to antibiotic"/>
    <property type="evidence" value="ECO:0007669"/>
    <property type="project" value="InterPro"/>
</dbReference>
<dbReference type="PROSITE" id="PS50977">
    <property type="entry name" value="HTH_TETR_2"/>
    <property type="match status" value="1"/>
</dbReference>
<dbReference type="OrthoDB" id="329481at2"/>
<dbReference type="Pfam" id="PF02909">
    <property type="entry name" value="TetR_C_1"/>
    <property type="match status" value="1"/>
</dbReference>
<feature type="DNA-binding region" description="H-T-H motif" evidence="5">
    <location>
        <begin position="12"/>
        <end position="31"/>
    </location>
</feature>
<evidence type="ECO:0000256" key="2">
    <source>
        <dbReference type="ARBA" id="ARBA00023015"/>
    </source>
</evidence>
<evidence type="ECO:0000256" key="1">
    <source>
        <dbReference type="ARBA" id="ARBA00022491"/>
    </source>
</evidence>
<dbReference type="EMBL" id="QHKI01000006">
    <property type="protein sequence ID" value="RSM87592.1"/>
    <property type="molecule type" value="Genomic_DNA"/>
</dbReference>
<dbReference type="Pfam" id="PF00440">
    <property type="entry name" value="TetR_N"/>
    <property type="match status" value="1"/>
</dbReference>
<feature type="domain" description="HTH tetR-type" evidence="6">
    <location>
        <begin position="1"/>
        <end position="49"/>
    </location>
</feature>
<proteinExistence type="predicted"/>
<protein>
    <submittedName>
        <fullName evidence="7">TetR family transcriptional regulator</fullName>
    </submittedName>
</protein>
<dbReference type="InterPro" id="IPR036271">
    <property type="entry name" value="Tet_transcr_reg_TetR-rel_C_sf"/>
</dbReference>
<comment type="caution">
    <text evidence="7">The sequence shown here is derived from an EMBL/GenBank/DDBJ whole genome shotgun (WGS) entry which is preliminary data.</text>
</comment>
<dbReference type="InterPro" id="IPR003012">
    <property type="entry name" value="Tet_transcr_reg_TetR"/>
</dbReference>
<dbReference type="PRINTS" id="PR00400">
    <property type="entry name" value="TETREPRESSOR"/>
</dbReference>
<dbReference type="GO" id="GO:0003677">
    <property type="term" value="F:DNA binding"/>
    <property type="evidence" value="ECO:0007669"/>
    <property type="project" value="UniProtKB-UniRule"/>
</dbReference>
<dbReference type="InterPro" id="IPR009057">
    <property type="entry name" value="Homeodomain-like_sf"/>
</dbReference>
<dbReference type="GO" id="GO:0045892">
    <property type="term" value="P:negative regulation of DNA-templated transcription"/>
    <property type="evidence" value="ECO:0007669"/>
    <property type="project" value="InterPro"/>
</dbReference>
<evidence type="ECO:0000256" key="3">
    <source>
        <dbReference type="ARBA" id="ARBA00023125"/>
    </source>
</evidence>
<organism evidence="7 8">
    <name type="scientific">Kibdelosporangium aridum</name>
    <dbReference type="NCBI Taxonomy" id="2030"/>
    <lineage>
        <taxon>Bacteria</taxon>
        <taxon>Bacillati</taxon>
        <taxon>Actinomycetota</taxon>
        <taxon>Actinomycetes</taxon>
        <taxon>Pseudonocardiales</taxon>
        <taxon>Pseudonocardiaceae</taxon>
        <taxon>Kibdelosporangium</taxon>
    </lineage>
</organism>